<proteinExistence type="predicted"/>
<keyword evidence="2" id="KW-1133">Transmembrane helix</keyword>
<evidence type="ECO:0000259" key="3">
    <source>
        <dbReference type="PROSITE" id="PS50268"/>
    </source>
</evidence>
<keyword evidence="2" id="KW-0472">Membrane</keyword>
<keyword evidence="2" id="KW-0812">Transmembrane</keyword>
<dbReference type="Gene3D" id="2.60.40.10">
    <property type="entry name" value="Immunoglobulins"/>
    <property type="match status" value="10"/>
</dbReference>
<dbReference type="Proteomes" id="UP000523362">
    <property type="component" value="Unassembled WGS sequence"/>
</dbReference>
<organism evidence="4 5">
    <name type="scientific">Listeria seeligeri</name>
    <dbReference type="NCBI Taxonomy" id="1640"/>
    <lineage>
        <taxon>Bacteria</taxon>
        <taxon>Bacillati</taxon>
        <taxon>Bacillota</taxon>
        <taxon>Bacilli</taxon>
        <taxon>Bacillales</taxon>
        <taxon>Listeriaceae</taxon>
        <taxon>Listeria</taxon>
    </lineage>
</organism>
<evidence type="ECO:0000313" key="5">
    <source>
        <dbReference type="Proteomes" id="UP000523362"/>
    </source>
</evidence>
<dbReference type="GO" id="GO:0016020">
    <property type="term" value="C:membrane"/>
    <property type="evidence" value="ECO:0007669"/>
    <property type="project" value="InterPro"/>
</dbReference>
<dbReference type="Pfam" id="PF18981">
    <property type="entry name" value="InlK_D3"/>
    <property type="match status" value="10"/>
</dbReference>
<dbReference type="PANTHER" id="PTHR24273">
    <property type="entry name" value="FI04643P-RELATED"/>
    <property type="match status" value="1"/>
</dbReference>
<dbReference type="PROSITE" id="PS50268">
    <property type="entry name" value="CADHERIN_2"/>
    <property type="match status" value="1"/>
</dbReference>
<dbReference type="GO" id="GO:0007156">
    <property type="term" value="P:homophilic cell adhesion via plasma membrane adhesion molecules"/>
    <property type="evidence" value="ECO:0007669"/>
    <property type="project" value="InterPro"/>
</dbReference>
<dbReference type="SUPFAM" id="SSF49299">
    <property type="entry name" value="PKD domain"/>
    <property type="match status" value="1"/>
</dbReference>
<dbReference type="InterPro" id="IPR002126">
    <property type="entry name" value="Cadherin-like_dom"/>
</dbReference>
<evidence type="ECO:0000313" key="4">
    <source>
        <dbReference type="EMBL" id="MBC1484637.1"/>
    </source>
</evidence>
<feature type="compositionally biased region" description="Low complexity" evidence="1">
    <location>
        <begin position="1670"/>
        <end position="1680"/>
    </location>
</feature>
<protein>
    <submittedName>
        <fullName evidence="4">LapB repeat-containing protein</fullName>
    </submittedName>
</protein>
<comment type="caution">
    <text evidence="4">The sequence shown here is derived from an EMBL/GenBank/DDBJ whole genome shotgun (WGS) entry which is preliminary data.</text>
</comment>
<dbReference type="NCBIfam" id="NF033932">
    <property type="entry name" value="LapB_rpt_80"/>
    <property type="match status" value="10"/>
</dbReference>
<dbReference type="EMBL" id="JAARRG010000001">
    <property type="protein sequence ID" value="MBC1484637.1"/>
    <property type="molecule type" value="Genomic_DNA"/>
</dbReference>
<evidence type="ECO:0000256" key="2">
    <source>
        <dbReference type="SAM" id="Phobius"/>
    </source>
</evidence>
<feature type="compositionally biased region" description="Gly residues" evidence="1">
    <location>
        <begin position="1657"/>
        <end position="1669"/>
    </location>
</feature>
<feature type="region of interest" description="Disordered" evidence="1">
    <location>
        <begin position="1638"/>
        <end position="1695"/>
    </location>
</feature>
<accession>A0A7X1C510</accession>
<reference evidence="4 5" key="1">
    <citation type="submission" date="2020-03" db="EMBL/GenBank/DDBJ databases">
        <title>Soil Listeria distribution.</title>
        <authorList>
            <person name="Liao J."/>
            <person name="Wiedmann M."/>
        </authorList>
    </citation>
    <scope>NUCLEOTIDE SEQUENCE [LARGE SCALE GENOMIC DNA]</scope>
    <source>
        <strain evidence="4 5">FSL L7-1560</strain>
    </source>
</reference>
<dbReference type="InterPro" id="IPR013783">
    <property type="entry name" value="Ig-like_fold"/>
</dbReference>
<evidence type="ECO:0000256" key="1">
    <source>
        <dbReference type="SAM" id="MobiDB-lite"/>
    </source>
</evidence>
<gene>
    <name evidence="4" type="ORF">HB897_00155</name>
</gene>
<dbReference type="InterPro" id="IPR044056">
    <property type="entry name" value="InlI_Ig-like"/>
</dbReference>
<dbReference type="InterPro" id="IPR035986">
    <property type="entry name" value="PKD_dom_sf"/>
</dbReference>
<feature type="domain" description="Cadherin" evidence="3">
    <location>
        <begin position="1212"/>
        <end position="1326"/>
    </location>
</feature>
<name>A0A7X1C510_LISSE</name>
<dbReference type="PANTHER" id="PTHR24273:SF32">
    <property type="entry name" value="HYALIN"/>
    <property type="match status" value="1"/>
</dbReference>
<dbReference type="RefSeq" id="WP_185383122.1">
    <property type="nucleotide sequence ID" value="NZ_JAARRG010000001.1"/>
</dbReference>
<dbReference type="GO" id="GO:0005509">
    <property type="term" value="F:calcium ion binding"/>
    <property type="evidence" value="ECO:0007669"/>
    <property type="project" value="InterPro"/>
</dbReference>
<feature type="transmembrane region" description="Helical" evidence="2">
    <location>
        <begin position="1702"/>
        <end position="1719"/>
    </location>
</feature>
<sequence length="1722" mass="184831">MKKKIFTFIAILLVSLISFVGLKAEAKSVGDISPDDISPEISDNRFQSAEGKVLPNFEIDMSISDPNNGKLTIDEDFELTSDGDIILIGTVRGQYIQGTPILNENGQLNNIPNRDQGVIMRVDRTTKKVEWARVVNYEDGNYSTSYGASSKWISSYKSITAKADKSTFYIGGEVVNYYGDSGGSALIVKSIDENGNFQIAHQSYVSYGIPSVNDLTYAYFMDIQLEDDNTLTMSASARYAPRGRQFIRYTIEPSSLDISKYEYNPLDASFWAKFQRTDVVNVDNKGLMVYNANVSGGNQLKMSIRESANNYHEITLFNSVPEVIDNASPYIFMEDRGDNNVFVVMATESMWYIALVNVETEQVVATKKMPMTSSTTLNSVKYSDGKGLLLGGSTRGEESVFGSEPLSQNNGYYLALGNDLNVTDSQILRTNQNNSLNTIINGVGNKVDGFFSYEGIDNDGYIQNVEYPETYDVNPSGGMIFAEFNLQPAPVLDTGNPILALYKGERVADFDELEGVKAYSGIDSTEVTDLITKNAFDLYTVGVQQQLYQIEYLPGSGNKTTGTRNVQLVHPIKEPKLEKSYADSHGAFQVGDTIPSANIHAFSGLDSTNTITYVVTAVDGDQITVQATINRTEGTKEAVLQTDVVLDVSTNTETAFIDVTSVALAAGKYTSLADVRNEGHFHIYAETAGKTPIDTSYVTLTEDPENPIDWNAPGVYYVTASLDPASGFVAKDIQVQVAVVDVGDPQVVSVDMDTYNPTTALVTAEDDINGAGIYKINWSIKDSNGIIIQNGVEESGETIRVQTPVAIDLATLNDGNYTLSVNAADRIGHTSEAFEKDFTVDRQAPIVTADDEITYEVNTTKTSEQFLNDIGVSSEAGATLTTNFNSIVQMDSPGAYTVSIISTDAAGNKSNPITVIVNVEDTVAPVLTADASISYNQDNVRTEAQFLADIHAGTDEPADITSDFVDKVKFDTPGVYTVTLNASDISGNNATPKTVEVTVKDIVAPIITADSAIIYEKGITKTPADFLTDVHATTNDGSTITSNFDTEVDLDTPGNYIVTLTSTDIGGNTSDPVKVTVTVRDTTPPVITANSTITYEKGTTKTGSAFLTDVNAATNDGSVVTSNFNPNSLMQVGTYQVTLSSVDENGNYALPVKVTVVVEDTTKPVITSSATSITYERGENKVETGFFRDLDIKTNDGTPVTSDFASKVNLDKAGTYTVTLNSEDPSGNKADPVTITVTVADTEKPVITADTTITYAKGTTKTANEFLTDIHATTNDGSPVTSDFDPASLQQEGTYQVTLNAEDESNNTADPVTVTITVVDTEGPIINALNTITYERTINKNEADFLADVEAATNDGSTITSDFDSSYLNTVGTYTITLNAEDASGNKATPVKVTLIVEDTIPPIITADQTMTYERGISKSEQAFFTDISAATSDGSPITSDFSKIDLTKTGNYEVILNSKDQSNNKALPLLINVLVQDTIAPVIETTSQEITTERGKAMTEQELFAKLGANTDDGSKITSDYNPAIVNTTGDYKVHLYSVDSTGNQATPVEITIHVKDTKAPVIKADNKISYPAGTSKTVTQFLKDIHATTDDGSKITTNFDPSVLNTPGTYKVSLNAVDADGNKAAPFEVTVTVEKKVVPPTPTPPDNGGNNPSNGGSGSSGNNGGNNNGTNITENPTNQTKTTKGQDKVGIPGLGDTNSSLPAIIGLLLVGTAVVFIRRK</sequence>